<accession>A0A380FL74</accession>
<proteinExistence type="predicted"/>
<protein>
    <submittedName>
        <fullName evidence="1">A G-specific DNA glycosylase</fullName>
    </submittedName>
</protein>
<dbReference type="Proteomes" id="UP000255277">
    <property type="component" value="Unassembled WGS sequence"/>
</dbReference>
<sequence>MRLESNESIQQTLGQEISFNEKPVYTLKHQFTHITWDISVFVAESNDNEKFTCIT</sequence>
<organism evidence="1 2">
    <name type="scientific">Staphylococcus gallinarum</name>
    <dbReference type="NCBI Taxonomy" id="1293"/>
    <lineage>
        <taxon>Bacteria</taxon>
        <taxon>Bacillati</taxon>
        <taxon>Bacillota</taxon>
        <taxon>Bacilli</taxon>
        <taxon>Bacillales</taxon>
        <taxon>Staphylococcaceae</taxon>
        <taxon>Staphylococcus</taxon>
    </lineage>
</organism>
<evidence type="ECO:0000313" key="2">
    <source>
        <dbReference type="Proteomes" id="UP000255277"/>
    </source>
</evidence>
<reference evidence="1 2" key="1">
    <citation type="submission" date="2018-06" db="EMBL/GenBank/DDBJ databases">
        <authorList>
            <consortium name="Pathogen Informatics"/>
            <person name="Doyle S."/>
        </authorList>
    </citation>
    <scope>NUCLEOTIDE SEQUENCE [LARGE SCALE GENOMIC DNA]</scope>
    <source>
        <strain evidence="1 2">NCTC12195</strain>
    </source>
</reference>
<dbReference type="EMBL" id="UHDK01000001">
    <property type="protein sequence ID" value="SUM33934.1"/>
    <property type="molecule type" value="Genomic_DNA"/>
</dbReference>
<name>A0A380FL74_STAGA</name>
<gene>
    <name evidence="1" type="ORF">NCTC12195_03442</name>
</gene>
<evidence type="ECO:0000313" key="1">
    <source>
        <dbReference type="EMBL" id="SUM33934.1"/>
    </source>
</evidence>
<dbReference type="AlphaFoldDB" id="A0A380FL74"/>